<dbReference type="PROSITE" id="PS50887">
    <property type="entry name" value="GGDEF"/>
    <property type="match status" value="1"/>
</dbReference>
<accession>A0ABY3MV52</accession>
<evidence type="ECO:0000256" key="1">
    <source>
        <dbReference type="ARBA" id="ARBA00012528"/>
    </source>
</evidence>
<keyword evidence="3" id="KW-0597">Phosphoprotein</keyword>
<dbReference type="Proteomes" id="UP000815846">
    <property type="component" value="Unassembled WGS sequence"/>
</dbReference>
<dbReference type="NCBIfam" id="TIGR00254">
    <property type="entry name" value="GGDEF"/>
    <property type="match status" value="1"/>
</dbReference>
<evidence type="ECO:0000256" key="3">
    <source>
        <dbReference type="PROSITE-ProRule" id="PRU00169"/>
    </source>
</evidence>
<dbReference type="Pfam" id="PF00072">
    <property type="entry name" value="Response_reg"/>
    <property type="match status" value="1"/>
</dbReference>
<name>A0ABY3MV52_9GAMM</name>
<feature type="modified residue" description="4-aspartylphosphate" evidence="3">
    <location>
        <position position="175"/>
    </location>
</feature>
<dbReference type="InterPro" id="IPR043128">
    <property type="entry name" value="Rev_trsase/Diguanyl_cyclase"/>
</dbReference>
<evidence type="ECO:0000313" key="7">
    <source>
        <dbReference type="Proteomes" id="UP000815846"/>
    </source>
</evidence>
<comment type="caution">
    <text evidence="6">The sequence shown here is derived from an EMBL/GenBank/DDBJ whole genome shotgun (WGS) entry which is preliminary data.</text>
</comment>
<evidence type="ECO:0000259" key="5">
    <source>
        <dbReference type="PROSITE" id="PS50887"/>
    </source>
</evidence>
<evidence type="ECO:0000259" key="4">
    <source>
        <dbReference type="PROSITE" id="PS50110"/>
    </source>
</evidence>
<keyword evidence="7" id="KW-1185">Reference proteome</keyword>
<dbReference type="InterPro" id="IPR050469">
    <property type="entry name" value="Diguanylate_Cyclase"/>
</dbReference>
<feature type="modified residue" description="4-aspartylphosphate" evidence="3">
    <location>
        <position position="54"/>
    </location>
</feature>
<sequence length="419" mass="47047">MSQRLLVVEDSKPIATVIKQIAQSLKFEVVIASNLAQVKSILATDKNFFAATIDYALPDANDGEAISYVLSHGIPSLVMTGKMDDETRQKILAQPVIDYIPKENSQAFLYLKRILHWQQVNHNSTILVVDDSSSARRHIVELLKRRNFTVVTANNGAEALERLKDHKNIKMVITDMEMPVMGGIELTNQIRRIYTREQLAVIGISGASNGIHSARFIKNGADDFLRKPFCPEEFYCRITQNIESLNNISKIQHAANIDYLTELANRRSFFNNAERRIKEYIDKKVPYCLAVIDIDFFKRINDNYGHNIGDQVLKIIALYIRKHFGSGLTARLGGAEFAVLLHGLDVDNLYNKLDDFRREIAVSNIIAGDHSLSIALSIGAVFDSTEVISKQMNDADNALHSAKENGRNQVVVFGAELED</sequence>
<dbReference type="InterPro" id="IPR029787">
    <property type="entry name" value="Nucleotide_cyclase"/>
</dbReference>
<feature type="domain" description="Response regulatory" evidence="4">
    <location>
        <begin position="125"/>
        <end position="242"/>
    </location>
</feature>
<organism evidence="6 7">
    <name type="scientific">Colwellia echini</name>
    <dbReference type="NCBI Taxonomy" id="1982103"/>
    <lineage>
        <taxon>Bacteria</taxon>
        <taxon>Pseudomonadati</taxon>
        <taxon>Pseudomonadota</taxon>
        <taxon>Gammaproteobacteria</taxon>
        <taxon>Alteromonadales</taxon>
        <taxon>Colwelliaceae</taxon>
        <taxon>Colwellia</taxon>
    </lineage>
</organism>
<dbReference type="SMART" id="SM00448">
    <property type="entry name" value="REC"/>
    <property type="match status" value="2"/>
</dbReference>
<dbReference type="Gene3D" id="3.40.50.2300">
    <property type="match status" value="2"/>
</dbReference>
<dbReference type="PROSITE" id="PS50110">
    <property type="entry name" value="RESPONSE_REGULATORY"/>
    <property type="match status" value="2"/>
</dbReference>
<dbReference type="SUPFAM" id="SSF52172">
    <property type="entry name" value="CheY-like"/>
    <property type="match status" value="2"/>
</dbReference>
<dbReference type="EC" id="2.7.7.65" evidence="1"/>
<dbReference type="InterPro" id="IPR001789">
    <property type="entry name" value="Sig_transdc_resp-reg_receiver"/>
</dbReference>
<dbReference type="CDD" id="cd17544">
    <property type="entry name" value="REC_2_GGDEF"/>
    <property type="match status" value="1"/>
</dbReference>
<comment type="catalytic activity">
    <reaction evidence="2">
        <text>2 GTP = 3',3'-c-di-GMP + 2 diphosphate</text>
        <dbReference type="Rhea" id="RHEA:24898"/>
        <dbReference type="ChEBI" id="CHEBI:33019"/>
        <dbReference type="ChEBI" id="CHEBI:37565"/>
        <dbReference type="ChEBI" id="CHEBI:58805"/>
        <dbReference type="EC" id="2.7.7.65"/>
    </reaction>
</comment>
<dbReference type="Pfam" id="PF00990">
    <property type="entry name" value="GGDEF"/>
    <property type="match status" value="1"/>
</dbReference>
<dbReference type="PANTHER" id="PTHR45138:SF9">
    <property type="entry name" value="DIGUANYLATE CYCLASE DGCM-RELATED"/>
    <property type="match status" value="1"/>
</dbReference>
<dbReference type="SMART" id="SM00267">
    <property type="entry name" value="GGDEF"/>
    <property type="match status" value="1"/>
</dbReference>
<feature type="domain" description="GGDEF" evidence="5">
    <location>
        <begin position="285"/>
        <end position="415"/>
    </location>
</feature>
<dbReference type="InterPro" id="IPR000160">
    <property type="entry name" value="GGDEF_dom"/>
</dbReference>
<dbReference type="InterPro" id="IPR011006">
    <property type="entry name" value="CheY-like_superfamily"/>
</dbReference>
<dbReference type="PANTHER" id="PTHR45138">
    <property type="entry name" value="REGULATORY COMPONENTS OF SENSORY TRANSDUCTION SYSTEM"/>
    <property type="match status" value="1"/>
</dbReference>
<dbReference type="RefSeq" id="WP_101342654.1">
    <property type="nucleotide sequence ID" value="NZ_PJAI02000015.1"/>
</dbReference>
<dbReference type="EMBL" id="PJAI02000015">
    <property type="protein sequence ID" value="TYK65006.1"/>
    <property type="molecule type" value="Genomic_DNA"/>
</dbReference>
<protein>
    <recommendedName>
        <fullName evidence="1">diguanylate cyclase</fullName>
        <ecNumber evidence="1">2.7.7.65</ecNumber>
    </recommendedName>
</protein>
<evidence type="ECO:0000313" key="6">
    <source>
        <dbReference type="EMBL" id="TYK65006.1"/>
    </source>
</evidence>
<evidence type="ECO:0000256" key="2">
    <source>
        <dbReference type="ARBA" id="ARBA00034247"/>
    </source>
</evidence>
<dbReference type="CDD" id="cd01949">
    <property type="entry name" value="GGDEF"/>
    <property type="match status" value="1"/>
</dbReference>
<proteinExistence type="predicted"/>
<gene>
    <name evidence="6" type="ORF">CWS31_012845</name>
</gene>
<reference evidence="6 7" key="1">
    <citation type="submission" date="2019-08" db="EMBL/GenBank/DDBJ databases">
        <title>Microbe sample from Colwellia echini.</title>
        <authorList>
            <person name="Christiansen L."/>
            <person name="Pathiraja D."/>
            <person name="Schultz-Johansen M."/>
            <person name="Choi I.-G."/>
            <person name="Stougaard P."/>
        </authorList>
    </citation>
    <scope>NUCLEOTIDE SEQUENCE [LARGE SCALE GENOMIC DNA]</scope>
    <source>
        <strain evidence="6 7">A3</strain>
    </source>
</reference>
<dbReference type="Gene3D" id="3.30.70.270">
    <property type="match status" value="1"/>
</dbReference>
<dbReference type="SUPFAM" id="SSF55073">
    <property type="entry name" value="Nucleotide cyclase"/>
    <property type="match status" value="1"/>
</dbReference>
<feature type="domain" description="Response regulatory" evidence="4">
    <location>
        <begin position="4"/>
        <end position="117"/>
    </location>
</feature>